<name>A0ABU3SL19_9MICO</name>
<keyword evidence="3" id="KW-1185">Reference proteome</keyword>
<evidence type="ECO:0000313" key="2">
    <source>
        <dbReference type="EMBL" id="MDU0345460.1"/>
    </source>
</evidence>
<dbReference type="Proteomes" id="UP001261125">
    <property type="component" value="Unassembled WGS sequence"/>
</dbReference>
<organism evidence="2 3">
    <name type="scientific">Microbacterium phycohabitans</name>
    <dbReference type="NCBI Taxonomy" id="3075993"/>
    <lineage>
        <taxon>Bacteria</taxon>
        <taxon>Bacillati</taxon>
        <taxon>Actinomycetota</taxon>
        <taxon>Actinomycetes</taxon>
        <taxon>Micrococcales</taxon>
        <taxon>Microbacteriaceae</taxon>
        <taxon>Microbacterium</taxon>
    </lineage>
</organism>
<protein>
    <recommendedName>
        <fullName evidence="4">PPE family domain-containing protein</fullName>
    </recommendedName>
</protein>
<gene>
    <name evidence="2" type="ORF">RWH44_07045</name>
</gene>
<evidence type="ECO:0000256" key="1">
    <source>
        <dbReference type="SAM" id="MobiDB-lite"/>
    </source>
</evidence>
<proteinExistence type="predicted"/>
<dbReference type="RefSeq" id="WP_316004022.1">
    <property type="nucleotide sequence ID" value="NZ_JAWDIT010000002.1"/>
</dbReference>
<dbReference type="EMBL" id="JAWDIT010000002">
    <property type="protein sequence ID" value="MDU0345460.1"/>
    <property type="molecule type" value="Genomic_DNA"/>
</dbReference>
<reference evidence="2 3" key="1">
    <citation type="submission" date="2023-09" db="EMBL/GenBank/DDBJ databases">
        <title>Microbacterium fusihabitans sp. nov., Microbacterium phycihabitans sp. nov., and Microbacterium cervinum sp. nov., isolated from dried seaweeds of beach.</title>
        <authorList>
            <person name="Lee S.D."/>
        </authorList>
    </citation>
    <scope>NUCLEOTIDE SEQUENCE [LARGE SCALE GENOMIC DNA]</scope>
    <source>
        <strain evidence="2 3">KSW2-29</strain>
    </source>
</reference>
<dbReference type="Gene3D" id="1.20.1260.20">
    <property type="entry name" value="PPE superfamily"/>
    <property type="match status" value="1"/>
</dbReference>
<evidence type="ECO:0008006" key="4">
    <source>
        <dbReference type="Google" id="ProtNLM"/>
    </source>
</evidence>
<sequence length="253" mass="25624">MSETNSLIAPPTEGSLADGLGPFEDGASLVSSIAGGDWIGASLAGGSIAVSGVDAVVNPIATLVSLGVGWLLEHMWPLNDWLNELTGDHHEVAGFAQTWQNVSGRLGETSGSLSRAVGDLAELEGAAADAYRALLTTLTASLQRCAELSAGLGVAADLLAGIVKAVHDVVRDVIADLVGFVVQSLAVAACTLGAATPAIAAQLAIKSARWTSLLSSFVRDLVTSAGTYVDLAKTIKEFVEGASSALDDRAAAA</sequence>
<comment type="caution">
    <text evidence="2">The sequence shown here is derived from an EMBL/GenBank/DDBJ whole genome shotgun (WGS) entry which is preliminary data.</text>
</comment>
<evidence type="ECO:0000313" key="3">
    <source>
        <dbReference type="Proteomes" id="UP001261125"/>
    </source>
</evidence>
<feature type="region of interest" description="Disordered" evidence="1">
    <location>
        <begin position="1"/>
        <end position="20"/>
    </location>
</feature>
<accession>A0ABU3SL19</accession>
<dbReference type="InterPro" id="IPR038332">
    <property type="entry name" value="PPE_sf"/>
</dbReference>